<name>A0A2P8H397_9BACL</name>
<dbReference type="AlphaFoldDB" id="A0A2P8H397"/>
<accession>A0A2P8H397</accession>
<dbReference type="Proteomes" id="UP000242682">
    <property type="component" value="Unassembled WGS sequence"/>
</dbReference>
<sequence length="153" mass="18130">MRVGSCNSRAESWNSLNAARKKIYLKAFRQSEKPFNPKEGIRLRERRKDPALFKKSWNLKEESWNSKVESCNSRVESCNSDRKCCNSLKPARKKIYLKAFRQSKKPFNPKEGIRLRECRKDPALFKDSWNLIEESCNSHLKFWNSLNRARKDT</sequence>
<evidence type="ECO:0000313" key="2">
    <source>
        <dbReference type="Proteomes" id="UP000242682"/>
    </source>
</evidence>
<keyword evidence="2" id="KW-1185">Reference proteome</keyword>
<organism evidence="1 2">
    <name type="scientific">Planomicrobium soli</name>
    <dbReference type="NCBI Taxonomy" id="1176648"/>
    <lineage>
        <taxon>Bacteria</taxon>
        <taxon>Bacillati</taxon>
        <taxon>Bacillota</taxon>
        <taxon>Bacilli</taxon>
        <taxon>Bacillales</taxon>
        <taxon>Caryophanaceae</taxon>
        <taxon>Planomicrobium</taxon>
    </lineage>
</organism>
<protein>
    <submittedName>
        <fullName evidence="1">Uncharacterized protein</fullName>
    </submittedName>
</protein>
<comment type="caution">
    <text evidence="1">The sequence shown here is derived from an EMBL/GenBank/DDBJ whole genome shotgun (WGS) entry which is preliminary data.</text>
</comment>
<gene>
    <name evidence="1" type="ORF">B0H99_104144</name>
</gene>
<proteinExistence type="predicted"/>
<reference evidence="1 2" key="1">
    <citation type="submission" date="2018-03" db="EMBL/GenBank/DDBJ databases">
        <title>Genomic Encyclopedia of Type Strains, Phase III (KMG-III): the genomes of soil and plant-associated and newly described type strains.</title>
        <authorList>
            <person name="Whitman W."/>
        </authorList>
    </citation>
    <scope>NUCLEOTIDE SEQUENCE [LARGE SCALE GENOMIC DNA]</scope>
    <source>
        <strain evidence="1 2">CGMCC 1.12259</strain>
    </source>
</reference>
<evidence type="ECO:0000313" key="1">
    <source>
        <dbReference type="EMBL" id="PSL40682.1"/>
    </source>
</evidence>
<dbReference type="RefSeq" id="WP_106532899.1">
    <property type="nucleotide sequence ID" value="NZ_PYAT01000004.1"/>
</dbReference>
<dbReference type="EMBL" id="PYAT01000004">
    <property type="protein sequence ID" value="PSL40682.1"/>
    <property type="molecule type" value="Genomic_DNA"/>
</dbReference>